<dbReference type="NCBIfam" id="TIGR00487">
    <property type="entry name" value="IF-2"/>
    <property type="match status" value="1"/>
</dbReference>
<evidence type="ECO:0000313" key="14">
    <source>
        <dbReference type="EMBL" id="SKA40966.1"/>
    </source>
</evidence>
<dbReference type="FunFam" id="2.40.30.10:FF:000007">
    <property type="entry name" value="Translation initiation factor IF-2"/>
    <property type="match status" value="1"/>
</dbReference>
<comment type="function">
    <text evidence="9 10">One of the essential components for the initiation of protein synthesis. Protects formylmethionyl-tRNA from spontaneous hydrolysis and promotes its binding to the 30S ribosomal subunits. Also involved in the hydrolysis of GTP during the formation of the 70S ribosomal complex.</text>
</comment>
<evidence type="ECO:0000256" key="12">
    <source>
        <dbReference type="SAM" id="MobiDB-lite"/>
    </source>
</evidence>
<evidence type="ECO:0000256" key="5">
    <source>
        <dbReference type="ARBA" id="ARBA00022540"/>
    </source>
</evidence>
<dbReference type="InterPro" id="IPR004161">
    <property type="entry name" value="EFTu-like_2"/>
</dbReference>
<sequence length="916" mass="98416">MTEQKETNKPNKPLTLSTSTRGGAAAPGKSDATQVKQKFSHGRTRAVTVEVKKPVKRPTTGAAPAAPQPPSPPPAPTTPPPAAPAPVPAPTQARAPKQGSPAHRPTPQREGGRGIVLRTLTEEERGARARALVGANRDAELARKRAAEEAVRRAAEEKARQAAEEEHKRRLAEEEARRKAEEEAKRKAEALVQKRLDQAATAAGAQPPAARPADEVRPRAPAPPPAPAGQIRRPMPGGSAGPGQSAPQGAAGAGAAIRRPPPMRPAPPSKRLPPPPGARREAPKRRSDKIDVGRAVEGENDFRSRSVAQQRRRLERERRREHASEPQQKVYREVTIPETITVQELAARMSERGADVIKTLMRMGVMATINQVIDPDTAELVVTEMGHRPKRVAEGDVEIGLADTTDAEGTQIARPPVVTIMGHVDHGKTSLLDALRATDVAAHEAGGITQHIGAYQVTLPSGQKITFLDTPGHEAFTAMRARGAKVTDIVVLVVAGDDGVMPQTKEAIAHAKAAGVPIIVAINKMDKPGADASRVQNELLREEIQVEQLGGDVQSIEVSATKRMNLDKLEEAILLQAEVLELRANPDRLADGVVVEAKLDPGRGSVATVLVQRGTLKVGDVLVAGAVWGRVRRLVDDRGQAVESAGPAFPVEILGLAGTPQAGDEFHVVDSEARAREIADFRARRDRQAELARSAGGRGTLEEMMKGIREGTAKELPVLIKADVQGSAEALAGAISRLSTDKVAARVVYSGVGGISEADITLAKASGALIIGFNVRANPQAREIAKRDKVDIRYYSIIYKVTEDIQSLMVGLLEPTYKETFIGNAQIREVFRITKVGNVAGCMVTEGMVKRGAKVRLLRDNVVIHEGTLKTLRRFKDEVREVQHGFECGMAFENYDDIKVGDVIECFDVEEVRPTL</sequence>
<dbReference type="FunFam" id="3.40.50.10050:FF:000001">
    <property type="entry name" value="Translation initiation factor IF-2"/>
    <property type="match status" value="1"/>
</dbReference>
<feature type="compositionally biased region" description="Pro residues" evidence="12">
    <location>
        <begin position="66"/>
        <end position="89"/>
    </location>
</feature>
<dbReference type="CDD" id="cd01887">
    <property type="entry name" value="IF2_eIF5B"/>
    <property type="match status" value="1"/>
</dbReference>
<dbReference type="GO" id="GO:0003743">
    <property type="term" value="F:translation initiation factor activity"/>
    <property type="evidence" value="ECO:0007669"/>
    <property type="project" value="UniProtKB-UniRule"/>
</dbReference>
<dbReference type="Pfam" id="PF00009">
    <property type="entry name" value="GTP_EFTU"/>
    <property type="match status" value="1"/>
</dbReference>
<dbReference type="PROSITE" id="PS51722">
    <property type="entry name" value="G_TR_2"/>
    <property type="match status" value="1"/>
</dbReference>
<dbReference type="Pfam" id="PF11987">
    <property type="entry name" value="IF-2"/>
    <property type="match status" value="1"/>
</dbReference>
<keyword evidence="4 9" id="KW-0963">Cytoplasm</keyword>
<proteinExistence type="inferred from homology"/>
<feature type="binding site" evidence="9">
    <location>
        <begin position="422"/>
        <end position="429"/>
    </location>
    <ligand>
        <name>GTP</name>
        <dbReference type="ChEBI" id="CHEBI:37565"/>
    </ligand>
</feature>
<dbReference type="InterPro" id="IPR027417">
    <property type="entry name" value="P-loop_NTPase"/>
</dbReference>
<dbReference type="PANTHER" id="PTHR43381">
    <property type="entry name" value="TRANSLATION INITIATION FACTOR IF-2-RELATED"/>
    <property type="match status" value="1"/>
</dbReference>
<evidence type="ECO:0000259" key="13">
    <source>
        <dbReference type="PROSITE" id="PS51722"/>
    </source>
</evidence>
<dbReference type="GO" id="GO:0005829">
    <property type="term" value="C:cytosol"/>
    <property type="evidence" value="ECO:0007669"/>
    <property type="project" value="TreeGrafter"/>
</dbReference>
<dbReference type="CDD" id="cd03692">
    <property type="entry name" value="mtIF2_IVc"/>
    <property type="match status" value="1"/>
</dbReference>
<comment type="subcellular location">
    <subcellularLocation>
        <location evidence="1 9 11">Cytoplasm</location>
    </subcellularLocation>
</comment>
<evidence type="ECO:0000256" key="1">
    <source>
        <dbReference type="ARBA" id="ARBA00004496"/>
    </source>
</evidence>
<dbReference type="OrthoDB" id="9811804at2"/>
<dbReference type="GO" id="GO:0005525">
    <property type="term" value="F:GTP binding"/>
    <property type="evidence" value="ECO:0007669"/>
    <property type="project" value="UniProtKB-KW"/>
</dbReference>
<dbReference type="SUPFAM" id="SSF50447">
    <property type="entry name" value="Translation proteins"/>
    <property type="match status" value="2"/>
</dbReference>
<dbReference type="GO" id="GO:0003924">
    <property type="term" value="F:GTPase activity"/>
    <property type="evidence" value="ECO:0007669"/>
    <property type="project" value="UniProtKB-UniRule"/>
</dbReference>
<comment type="caution">
    <text evidence="9">Lacks conserved residue(s) required for the propagation of feature annotation.</text>
</comment>
<dbReference type="SUPFAM" id="SSF52540">
    <property type="entry name" value="P-loop containing nucleoside triphosphate hydrolases"/>
    <property type="match status" value="1"/>
</dbReference>
<feature type="compositionally biased region" description="Basic and acidic residues" evidence="12">
    <location>
        <begin position="149"/>
        <end position="197"/>
    </location>
</feature>
<dbReference type="Pfam" id="PF08364">
    <property type="entry name" value="IF2_assoc"/>
    <property type="match status" value="1"/>
</dbReference>
<dbReference type="Proteomes" id="UP000190092">
    <property type="component" value="Unassembled WGS sequence"/>
</dbReference>
<dbReference type="HAMAP" id="MF_00100_B">
    <property type="entry name" value="IF_2_B"/>
    <property type="match status" value="1"/>
</dbReference>
<evidence type="ECO:0000313" key="15">
    <source>
        <dbReference type="Proteomes" id="UP000190092"/>
    </source>
</evidence>
<keyword evidence="7 9" id="KW-0648">Protein biosynthesis</keyword>
<evidence type="ECO:0000256" key="8">
    <source>
        <dbReference type="ARBA" id="ARBA00023134"/>
    </source>
</evidence>
<dbReference type="InterPro" id="IPR023115">
    <property type="entry name" value="TIF_IF2_dom3"/>
</dbReference>
<dbReference type="Gene3D" id="2.40.30.10">
    <property type="entry name" value="Translation factors"/>
    <property type="match status" value="2"/>
</dbReference>
<dbReference type="InterPro" id="IPR013575">
    <property type="entry name" value="IF2_assoc_dom_bac"/>
</dbReference>
<dbReference type="InterPro" id="IPR005225">
    <property type="entry name" value="Small_GTP-bd"/>
</dbReference>
<evidence type="ECO:0000256" key="6">
    <source>
        <dbReference type="ARBA" id="ARBA00022741"/>
    </source>
</evidence>
<dbReference type="InterPro" id="IPR036925">
    <property type="entry name" value="TIF_IF2_dom3_sf"/>
</dbReference>
<dbReference type="CDD" id="cd03702">
    <property type="entry name" value="IF2_mtIF2_II"/>
    <property type="match status" value="1"/>
</dbReference>
<evidence type="ECO:0000256" key="2">
    <source>
        <dbReference type="ARBA" id="ARBA00007733"/>
    </source>
</evidence>
<dbReference type="Pfam" id="PF03144">
    <property type="entry name" value="GTP_EFTU_D2"/>
    <property type="match status" value="1"/>
</dbReference>
<accession>A0A1T4TKD7</accession>
<dbReference type="Gene3D" id="3.40.50.300">
    <property type="entry name" value="P-loop containing nucleotide triphosphate hydrolases"/>
    <property type="match status" value="1"/>
</dbReference>
<dbReference type="FunFam" id="3.40.50.300:FF:000019">
    <property type="entry name" value="Translation initiation factor IF-2"/>
    <property type="match status" value="1"/>
</dbReference>
<feature type="region of interest" description="Disordered" evidence="12">
    <location>
        <begin position="149"/>
        <end position="330"/>
    </location>
</feature>
<dbReference type="NCBIfam" id="TIGR00231">
    <property type="entry name" value="small_GTP"/>
    <property type="match status" value="1"/>
</dbReference>
<dbReference type="SUPFAM" id="SSF52156">
    <property type="entry name" value="Initiation factor IF2/eIF5b, domain 3"/>
    <property type="match status" value="1"/>
</dbReference>
<dbReference type="InterPro" id="IPR044145">
    <property type="entry name" value="IF2_II"/>
</dbReference>
<feature type="compositionally biased region" description="Low complexity" evidence="12">
    <location>
        <begin position="199"/>
        <end position="208"/>
    </location>
</feature>
<organism evidence="14 15">
    <name type="scientific">Enhydrobacter aerosaccus</name>
    <dbReference type="NCBI Taxonomy" id="225324"/>
    <lineage>
        <taxon>Bacteria</taxon>
        <taxon>Pseudomonadati</taxon>
        <taxon>Pseudomonadota</taxon>
        <taxon>Alphaproteobacteria</taxon>
        <taxon>Hyphomicrobiales</taxon>
        <taxon>Enhydrobacter</taxon>
    </lineage>
</organism>
<dbReference type="InterPro" id="IPR006847">
    <property type="entry name" value="IF2_N"/>
</dbReference>
<evidence type="ECO:0000256" key="7">
    <source>
        <dbReference type="ARBA" id="ARBA00022917"/>
    </source>
</evidence>
<feature type="domain" description="Tr-type G" evidence="13">
    <location>
        <begin position="413"/>
        <end position="581"/>
    </location>
</feature>
<keyword evidence="6 9" id="KW-0547">Nucleotide-binding</keyword>
<gene>
    <name evidence="9" type="primary">infB</name>
    <name evidence="14" type="ORF">SAMN02745126_06442</name>
</gene>
<dbReference type="InterPro" id="IPR000178">
    <property type="entry name" value="TF_IF2_bacterial-like"/>
</dbReference>
<dbReference type="RefSeq" id="WP_085938169.1">
    <property type="nucleotide sequence ID" value="NZ_FUWJ01000020.1"/>
</dbReference>
<evidence type="ECO:0000256" key="10">
    <source>
        <dbReference type="RuleBase" id="RU000644"/>
    </source>
</evidence>
<dbReference type="Pfam" id="PF22042">
    <property type="entry name" value="EF-G_D2"/>
    <property type="match status" value="1"/>
</dbReference>
<name>A0A1T4TKD7_9HYPH</name>
<dbReference type="STRING" id="225324.SAMN02745126_06442"/>
<comment type="similarity">
    <text evidence="2 9 10">Belongs to the TRAFAC class translation factor GTPase superfamily. Classic translation factor GTPase family. IF-2 subfamily.</text>
</comment>
<feature type="compositionally biased region" description="Pro residues" evidence="12">
    <location>
        <begin position="259"/>
        <end position="277"/>
    </location>
</feature>
<feature type="compositionally biased region" description="Low complexity" evidence="12">
    <location>
        <begin position="228"/>
        <end position="258"/>
    </location>
</feature>
<evidence type="ECO:0000256" key="4">
    <source>
        <dbReference type="ARBA" id="ARBA00022490"/>
    </source>
</evidence>
<dbReference type="InterPro" id="IPR015760">
    <property type="entry name" value="TIF_IF2"/>
</dbReference>
<dbReference type="FunFam" id="2.40.30.10:FF:000008">
    <property type="entry name" value="Translation initiation factor IF-2"/>
    <property type="match status" value="1"/>
</dbReference>
<feature type="region of interest" description="Disordered" evidence="12">
    <location>
        <begin position="1"/>
        <end position="127"/>
    </location>
</feature>
<feature type="binding site" evidence="9">
    <location>
        <begin position="469"/>
        <end position="473"/>
    </location>
    <ligand>
        <name>GTP</name>
        <dbReference type="ChEBI" id="CHEBI:37565"/>
    </ligand>
</feature>
<protein>
    <recommendedName>
        <fullName evidence="3 9">Translation initiation factor IF-2</fullName>
    </recommendedName>
</protein>
<evidence type="ECO:0000256" key="9">
    <source>
        <dbReference type="HAMAP-Rule" id="MF_00100"/>
    </source>
</evidence>
<dbReference type="Pfam" id="PF04760">
    <property type="entry name" value="IF2_N"/>
    <property type="match status" value="1"/>
</dbReference>
<evidence type="ECO:0000256" key="11">
    <source>
        <dbReference type="RuleBase" id="RU000645"/>
    </source>
</evidence>
<dbReference type="InterPro" id="IPR053905">
    <property type="entry name" value="EF-G-like_DII"/>
</dbReference>
<dbReference type="Gene3D" id="3.40.50.10050">
    <property type="entry name" value="Translation initiation factor IF- 2, domain 3"/>
    <property type="match status" value="1"/>
</dbReference>
<dbReference type="InterPro" id="IPR009000">
    <property type="entry name" value="Transl_B-barrel_sf"/>
</dbReference>
<keyword evidence="5 9" id="KW-0396">Initiation factor</keyword>
<dbReference type="EMBL" id="FUWJ01000020">
    <property type="protein sequence ID" value="SKA40966.1"/>
    <property type="molecule type" value="Genomic_DNA"/>
</dbReference>
<feature type="compositionally biased region" description="Basic and acidic residues" evidence="12">
    <location>
        <begin position="312"/>
        <end position="324"/>
    </location>
</feature>
<dbReference type="PANTHER" id="PTHR43381:SF5">
    <property type="entry name" value="TR-TYPE G DOMAIN-CONTAINING PROTEIN"/>
    <property type="match status" value="1"/>
</dbReference>
<dbReference type="InterPro" id="IPR000795">
    <property type="entry name" value="T_Tr_GTP-bd_dom"/>
</dbReference>
<keyword evidence="8 9" id="KW-0342">GTP-binding</keyword>
<dbReference type="AlphaFoldDB" id="A0A1T4TKD7"/>
<keyword evidence="15" id="KW-1185">Reference proteome</keyword>
<evidence type="ECO:0000256" key="3">
    <source>
        <dbReference type="ARBA" id="ARBA00020675"/>
    </source>
</evidence>
<feature type="binding site" evidence="9">
    <location>
        <begin position="523"/>
        <end position="526"/>
    </location>
    <ligand>
        <name>GTP</name>
        <dbReference type="ChEBI" id="CHEBI:37565"/>
    </ligand>
</feature>
<reference evidence="15" key="1">
    <citation type="submission" date="2017-02" db="EMBL/GenBank/DDBJ databases">
        <authorList>
            <person name="Varghese N."/>
            <person name="Submissions S."/>
        </authorList>
    </citation>
    <scope>NUCLEOTIDE SEQUENCE [LARGE SCALE GENOMIC DNA]</scope>
    <source>
        <strain evidence="15">ATCC 27094</strain>
    </source>
</reference>
<feature type="compositionally biased region" description="Basic and acidic residues" evidence="12">
    <location>
        <begin position="278"/>
        <end position="304"/>
    </location>
</feature>
<dbReference type="PROSITE" id="PS01176">
    <property type="entry name" value="IF2"/>
    <property type="match status" value="1"/>
</dbReference>